<dbReference type="EMBL" id="JARJLG010000375">
    <property type="protein sequence ID" value="KAJ7714250.1"/>
    <property type="molecule type" value="Genomic_DNA"/>
</dbReference>
<dbReference type="GO" id="GO:0006310">
    <property type="term" value="P:DNA recombination"/>
    <property type="evidence" value="ECO:0007669"/>
    <property type="project" value="UniProtKB-KW"/>
</dbReference>
<evidence type="ECO:0000313" key="3">
    <source>
        <dbReference type="Proteomes" id="UP001215280"/>
    </source>
</evidence>
<evidence type="ECO:0000313" key="2">
    <source>
        <dbReference type="EMBL" id="KAJ7714250.1"/>
    </source>
</evidence>
<dbReference type="InterPro" id="IPR011010">
    <property type="entry name" value="DNA_brk_join_enz"/>
</dbReference>
<comment type="caution">
    <text evidence="2">The sequence shown here is derived from an EMBL/GenBank/DDBJ whole genome shotgun (WGS) entry which is preliminary data.</text>
</comment>
<gene>
    <name evidence="2" type="ORF">DFH07DRAFT_872758</name>
</gene>
<name>A0AAD7H7G3_9AGAR</name>
<dbReference type="Gene3D" id="1.10.443.10">
    <property type="entry name" value="Intergrase catalytic core"/>
    <property type="match status" value="1"/>
</dbReference>
<dbReference type="SUPFAM" id="SSF56349">
    <property type="entry name" value="DNA breaking-rejoining enzymes"/>
    <property type="match status" value="1"/>
</dbReference>
<dbReference type="GO" id="GO:0015074">
    <property type="term" value="P:DNA integration"/>
    <property type="evidence" value="ECO:0007669"/>
    <property type="project" value="InterPro"/>
</dbReference>
<proteinExistence type="predicted"/>
<evidence type="ECO:0008006" key="4">
    <source>
        <dbReference type="Google" id="ProtNLM"/>
    </source>
</evidence>
<dbReference type="Proteomes" id="UP001215280">
    <property type="component" value="Unassembled WGS sequence"/>
</dbReference>
<dbReference type="AlphaFoldDB" id="A0AAD7H7G3"/>
<dbReference type="InterPro" id="IPR013762">
    <property type="entry name" value="Integrase-like_cat_sf"/>
</dbReference>
<accession>A0AAD7H7G3</accession>
<organism evidence="2 3">
    <name type="scientific">Mycena maculata</name>
    <dbReference type="NCBI Taxonomy" id="230809"/>
    <lineage>
        <taxon>Eukaryota</taxon>
        <taxon>Fungi</taxon>
        <taxon>Dikarya</taxon>
        <taxon>Basidiomycota</taxon>
        <taxon>Agaricomycotina</taxon>
        <taxon>Agaricomycetes</taxon>
        <taxon>Agaricomycetidae</taxon>
        <taxon>Agaricales</taxon>
        <taxon>Marasmiineae</taxon>
        <taxon>Mycenaceae</taxon>
        <taxon>Mycena</taxon>
    </lineage>
</organism>
<keyword evidence="1" id="KW-0233">DNA recombination</keyword>
<reference evidence="2" key="1">
    <citation type="submission" date="2023-03" db="EMBL/GenBank/DDBJ databases">
        <title>Massive genome expansion in bonnet fungi (Mycena s.s.) driven by repeated elements and novel gene families across ecological guilds.</title>
        <authorList>
            <consortium name="Lawrence Berkeley National Laboratory"/>
            <person name="Harder C.B."/>
            <person name="Miyauchi S."/>
            <person name="Viragh M."/>
            <person name="Kuo A."/>
            <person name="Thoen E."/>
            <person name="Andreopoulos B."/>
            <person name="Lu D."/>
            <person name="Skrede I."/>
            <person name="Drula E."/>
            <person name="Henrissat B."/>
            <person name="Morin E."/>
            <person name="Kohler A."/>
            <person name="Barry K."/>
            <person name="LaButti K."/>
            <person name="Morin E."/>
            <person name="Salamov A."/>
            <person name="Lipzen A."/>
            <person name="Mereny Z."/>
            <person name="Hegedus B."/>
            <person name="Baldrian P."/>
            <person name="Stursova M."/>
            <person name="Weitz H."/>
            <person name="Taylor A."/>
            <person name="Grigoriev I.V."/>
            <person name="Nagy L.G."/>
            <person name="Martin F."/>
            <person name="Kauserud H."/>
        </authorList>
    </citation>
    <scope>NUCLEOTIDE SEQUENCE</scope>
    <source>
        <strain evidence="2">CBHHK188m</strain>
    </source>
</reference>
<dbReference type="GO" id="GO:0003677">
    <property type="term" value="F:DNA binding"/>
    <property type="evidence" value="ECO:0007669"/>
    <property type="project" value="InterPro"/>
</dbReference>
<protein>
    <recommendedName>
        <fullName evidence="4">DNA breaking-rejoining enzyme</fullName>
    </recommendedName>
</protein>
<sequence>MPGVKPFYLYLLPPHLAHLCPIRALAEWLMVSGITDGYLFRKMASGDLISFLEMFRQNLLDIEIDPYPYGTHSFRRGGCQWLYTCCRWGLVRICDWGGWSTEFSNLTIVKYLISYVDVPAERREHYMNPNRAPSLKCYTRGRSCHCI</sequence>
<evidence type="ECO:0000256" key="1">
    <source>
        <dbReference type="ARBA" id="ARBA00023172"/>
    </source>
</evidence>
<keyword evidence="3" id="KW-1185">Reference proteome</keyword>